<feature type="domain" description="RNA polymerase sigma-70 region 2" evidence="5">
    <location>
        <begin position="49"/>
        <end position="116"/>
    </location>
</feature>
<sequence length="212" mass="23673">MRKDQQARQSAAMAYDLQDQQLIALIDRIAARAAAAGRAADSEAALRALYDSTSSKLYGVALRVVGNREWAEDVLQETYLNIWRIAGDYRAALSPPMAWMGVIVRSRALDFLRRRASERADAALELDDVIAETVAGDSPNPMDTSQASEQAWALHECLRKLESRQREVVSLAYLRDLSHSELAQQLKLPLGTVKTWIRRGLDQLRGCMGRFA</sequence>
<dbReference type="Pfam" id="PF08281">
    <property type="entry name" value="Sigma70_r4_2"/>
    <property type="match status" value="1"/>
</dbReference>
<dbReference type="PANTHER" id="PTHR43133:SF62">
    <property type="entry name" value="RNA POLYMERASE SIGMA FACTOR SIGZ"/>
    <property type="match status" value="1"/>
</dbReference>
<evidence type="ECO:0000313" key="8">
    <source>
        <dbReference type="Proteomes" id="UP000008385"/>
    </source>
</evidence>
<evidence type="ECO:0000256" key="1">
    <source>
        <dbReference type="ARBA" id="ARBA00010641"/>
    </source>
</evidence>
<dbReference type="AlphaFoldDB" id="F5Y0C5"/>
<dbReference type="InterPro" id="IPR007627">
    <property type="entry name" value="RNA_pol_sigma70_r2"/>
</dbReference>
<dbReference type="Proteomes" id="UP000008385">
    <property type="component" value="Chromosome"/>
</dbReference>
<dbReference type="Gene3D" id="1.10.10.10">
    <property type="entry name" value="Winged helix-like DNA-binding domain superfamily/Winged helix DNA-binding domain"/>
    <property type="match status" value="1"/>
</dbReference>
<dbReference type="SUPFAM" id="SSF88946">
    <property type="entry name" value="Sigma2 domain of RNA polymerase sigma factors"/>
    <property type="match status" value="1"/>
</dbReference>
<dbReference type="CDD" id="cd06171">
    <property type="entry name" value="Sigma70_r4"/>
    <property type="match status" value="1"/>
</dbReference>
<dbReference type="KEGG" id="rta:Rta_10620"/>
<feature type="domain" description="RNA polymerase sigma factor 70 region 4 type 2" evidence="6">
    <location>
        <begin position="153"/>
        <end position="204"/>
    </location>
</feature>
<evidence type="ECO:0000259" key="5">
    <source>
        <dbReference type="Pfam" id="PF04542"/>
    </source>
</evidence>
<evidence type="ECO:0000256" key="3">
    <source>
        <dbReference type="ARBA" id="ARBA00023082"/>
    </source>
</evidence>
<keyword evidence="8" id="KW-1185">Reference proteome</keyword>
<dbReference type="eggNOG" id="COG1595">
    <property type="taxonomic scope" value="Bacteria"/>
</dbReference>
<keyword evidence="4" id="KW-0804">Transcription</keyword>
<keyword evidence="2" id="KW-0805">Transcription regulation</keyword>
<dbReference type="InterPro" id="IPR013249">
    <property type="entry name" value="RNA_pol_sigma70_r4_t2"/>
</dbReference>
<organism evidence="7 8">
    <name type="scientific">Ramlibacter tataouinensis (strain ATCC BAA-407 / DSM 14655 / LMG 21543 / TTB310)</name>
    <dbReference type="NCBI Taxonomy" id="365046"/>
    <lineage>
        <taxon>Bacteria</taxon>
        <taxon>Pseudomonadati</taxon>
        <taxon>Pseudomonadota</taxon>
        <taxon>Betaproteobacteria</taxon>
        <taxon>Burkholderiales</taxon>
        <taxon>Comamonadaceae</taxon>
        <taxon>Ramlibacter</taxon>
    </lineage>
</organism>
<evidence type="ECO:0000313" key="7">
    <source>
        <dbReference type="EMBL" id="AEG92147.1"/>
    </source>
</evidence>
<comment type="similarity">
    <text evidence="1">Belongs to the sigma-70 factor family. ECF subfamily.</text>
</comment>
<proteinExistence type="inferred from homology"/>
<accession>F5Y0C5</accession>
<dbReference type="InterPro" id="IPR014284">
    <property type="entry name" value="RNA_pol_sigma-70_dom"/>
</dbReference>
<evidence type="ECO:0000256" key="2">
    <source>
        <dbReference type="ARBA" id="ARBA00023015"/>
    </source>
</evidence>
<dbReference type="Gene3D" id="1.10.1740.10">
    <property type="match status" value="1"/>
</dbReference>
<dbReference type="GO" id="GO:0003677">
    <property type="term" value="F:DNA binding"/>
    <property type="evidence" value="ECO:0007669"/>
    <property type="project" value="InterPro"/>
</dbReference>
<dbReference type="InterPro" id="IPR036388">
    <property type="entry name" value="WH-like_DNA-bd_sf"/>
</dbReference>
<dbReference type="HOGENOM" id="CLU_047691_9_3_4"/>
<dbReference type="NCBIfam" id="TIGR02937">
    <property type="entry name" value="sigma70-ECF"/>
    <property type="match status" value="1"/>
</dbReference>
<evidence type="ECO:0000259" key="6">
    <source>
        <dbReference type="Pfam" id="PF08281"/>
    </source>
</evidence>
<reference evidence="8" key="1">
    <citation type="submission" date="2006-01" db="EMBL/GenBank/DDBJ databases">
        <title>Genome of the cyst-dividing bacterium Ramlibacter tataouinensis.</title>
        <authorList>
            <person name="Barakat M."/>
            <person name="Ortet P."/>
            <person name="De Luca G."/>
            <person name="Jourlin-Castelli C."/>
            <person name="Ansaldi M."/>
            <person name="Py B."/>
            <person name="Fichant G."/>
            <person name="Coutinho P."/>
            <person name="Voulhoux R."/>
            <person name="Bastien O."/>
            <person name="Roy S."/>
            <person name="Marechal E."/>
            <person name="Henrissat B."/>
            <person name="Quentin Y."/>
            <person name="Noirot P."/>
            <person name="Filloux A."/>
            <person name="Mejean V."/>
            <person name="DuBow M."/>
            <person name="Barras F."/>
            <person name="Heulin T."/>
        </authorList>
    </citation>
    <scope>NUCLEOTIDE SEQUENCE [LARGE SCALE GENOMIC DNA]</scope>
    <source>
        <strain evidence="8">ATCC BAA-407 / DSM 14655 / LMG 21543 / TTB310</strain>
    </source>
</reference>
<dbReference type="SUPFAM" id="SSF88659">
    <property type="entry name" value="Sigma3 and sigma4 domains of RNA polymerase sigma factors"/>
    <property type="match status" value="1"/>
</dbReference>
<evidence type="ECO:0000256" key="4">
    <source>
        <dbReference type="ARBA" id="ARBA00023163"/>
    </source>
</evidence>
<keyword evidence="3" id="KW-0731">Sigma factor</keyword>
<dbReference type="EMBL" id="CP000245">
    <property type="protein sequence ID" value="AEG92147.1"/>
    <property type="molecule type" value="Genomic_DNA"/>
</dbReference>
<dbReference type="GO" id="GO:0016987">
    <property type="term" value="F:sigma factor activity"/>
    <property type="evidence" value="ECO:0007669"/>
    <property type="project" value="UniProtKB-KW"/>
</dbReference>
<dbReference type="PANTHER" id="PTHR43133">
    <property type="entry name" value="RNA POLYMERASE ECF-TYPE SIGMA FACTO"/>
    <property type="match status" value="1"/>
</dbReference>
<protein>
    <submittedName>
        <fullName evidence="7">RNA polymerase sigma-24 factor-like protein</fullName>
    </submittedName>
</protein>
<dbReference type="InterPro" id="IPR013325">
    <property type="entry name" value="RNA_pol_sigma_r2"/>
</dbReference>
<name>F5Y0C5_RAMTT</name>
<dbReference type="GO" id="GO:0006352">
    <property type="term" value="P:DNA-templated transcription initiation"/>
    <property type="evidence" value="ECO:0007669"/>
    <property type="project" value="InterPro"/>
</dbReference>
<dbReference type="Pfam" id="PF04542">
    <property type="entry name" value="Sigma70_r2"/>
    <property type="match status" value="1"/>
</dbReference>
<dbReference type="InterPro" id="IPR013324">
    <property type="entry name" value="RNA_pol_sigma_r3/r4-like"/>
</dbReference>
<dbReference type="InterPro" id="IPR039425">
    <property type="entry name" value="RNA_pol_sigma-70-like"/>
</dbReference>
<dbReference type="PATRIC" id="fig|365046.3.peg.1087"/>
<reference evidence="7 8" key="2">
    <citation type="journal article" date="2011" name="PLoS ONE">
        <title>The Cyst-Dividing Bacterium Ramlibacter tataouinensis TTB310 Genome Reveals a Well-Stocked Toolbox for Adaptation to a Desert Environment.</title>
        <authorList>
            <person name="De Luca G."/>
            <person name="Barakat M."/>
            <person name="Ortet P."/>
            <person name="Fochesato S."/>
            <person name="Jourlin-Castelli C."/>
            <person name="Ansaldi M."/>
            <person name="Py B."/>
            <person name="Fichant G."/>
            <person name="Coutinho P.M."/>
            <person name="Voulhoux R."/>
            <person name="Bastien O."/>
            <person name="Marechal E."/>
            <person name="Henrissat B."/>
            <person name="Quentin Y."/>
            <person name="Noirot P."/>
            <person name="Filloux A."/>
            <person name="Mejean V."/>
            <person name="Dubow M.S."/>
            <person name="Barras F."/>
            <person name="Barbe V."/>
            <person name="Weissenbach J."/>
            <person name="Mihalcescu I."/>
            <person name="Vermeglio A."/>
            <person name="Achouak W."/>
            <person name="Heulin T."/>
        </authorList>
    </citation>
    <scope>NUCLEOTIDE SEQUENCE [LARGE SCALE GENOMIC DNA]</scope>
    <source>
        <strain evidence="8">ATCC BAA-407 / DSM 14655 / LMG 21543 / TTB310</strain>
    </source>
</reference>
<gene>
    <name evidence="7" type="ordered locus">Rta_10620</name>
</gene>
<dbReference type="STRING" id="365046.Rta_10620"/>